<sequence>MSLIGSIPTVHSNLYDLALLRTSLFLKEVNGP</sequence>
<dbReference type="Proteomes" id="UP000694240">
    <property type="component" value="Chromosome 3"/>
</dbReference>
<proteinExistence type="predicted"/>
<protein>
    <submittedName>
        <fullName evidence="1">Uncharacterized protein</fullName>
    </submittedName>
</protein>
<name>A0A8T2EKW3_9BRAS</name>
<dbReference type="AlphaFoldDB" id="A0A8T2EKW3"/>
<organism evidence="1 2">
    <name type="scientific">Arabidopsis thaliana x Arabidopsis arenosa</name>
    <dbReference type="NCBI Taxonomy" id="1240361"/>
    <lineage>
        <taxon>Eukaryota</taxon>
        <taxon>Viridiplantae</taxon>
        <taxon>Streptophyta</taxon>
        <taxon>Embryophyta</taxon>
        <taxon>Tracheophyta</taxon>
        <taxon>Spermatophyta</taxon>
        <taxon>Magnoliopsida</taxon>
        <taxon>eudicotyledons</taxon>
        <taxon>Gunneridae</taxon>
        <taxon>Pentapetalae</taxon>
        <taxon>rosids</taxon>
        <taxon>malvids</taxon>
        <taxon>Brassicales</taxon>
        <taxon>Brassicaceae</taxon>
        <taxon>Camelineae</taxon>
        <taxon>Arabidopsis</taxon>
    </lineage>
</organism>
<keyword evidence="2" id="KW-1185">Reference proteome</keyword>
<dbReference type="EMBL" id="JAEFBK010000003">
    <property type="protein sequence ID" value="KAG7624657.1"/>
    <property type="molecule type" value="Genomic_DNA"/>
</dbReference>
<evidence type="ECO:0000313" key="1">
    <source>
        <dbReference type="EMBL" id="KAG7624657.1"/>
    </source>
</evidence>
<gene>
    <name evidence="1" type="ORF">ISN45_At03g009600</name>
</gene>
<accession>A0A8T2EKW3</accession>
<comment type="caution">
    <text evidence="1">The sequence shown here is derived from an EMBL/GenBank/DDBJ whole genome shotgun (WGS) entry which is preliminary data.</text>
</comment>
<reference evidence="1 2" key="1">
    <citation type="submission" date="2020-12" db="EMBL/GenBank/DDBJ databases">
        <title>Concerted genomic and epigenomic changes stabilize Arabidopsis allopolyploids.</title>
        <authorList>
            <person name="Chen Z."/>
        </authorList>
    </citation>
    <scope>NUCLEOTIDE SEQUENCE [LARGE SCALE GENOMIC DNA]</scope>
    <source>
        <strain evidence="1">Allo738</strain>
        <tissue evidence="1">Leaf</tissue>
    </source>
</reference>
<evidence type="ECO:0000313" key="2">
    <source>
        <dbReference type="Proteomes" id="UP000694240"/>
    </source>
</evidence>